<feature type="active site" description="Proton acceptor" evidence="6">
    <location>
        <position position="73"/>
    </location>
</feature>
<feature type="domain" description="DarT" evidence="7">
    <location>
        <begin position="28"/>
        <end position="228"/>
    </location>
</feature>
<comment type="similarity">
    <text evidence="6">Belongs to the DarT ADP-ribosyltransferase family.</text>
</comment>
<evidence type="ECO:0000256" key="2">
    <source>
        <dbReference type="ARBA" id="ARBA00022676"/>
    </source>
</evidence>
<comment type="caution">
    <text evidence="6">Lacks conserved residue(s) required for the propagation of feature annotation.</text>
</comment>
<keyword evidence="1 6" id="KW-1277">Toxin-antitoxin system</keyword>
<feature type="binding site" evidence="6">
    <location>
        <position position="73"/>
    </location>
    <ligand>
        <name>NAD(+)</name>
        <dbReference type="ChEBI" id="CHEBI:57540"/>
    </ligand>
</feature>
<comment type="caution">
    <text evidence="8">The sequence shown here is derived from an EMBL/GenBank/DDBJ whole genome shotgun (WGS) entry which is preliminary data.</text>
</comment>
<evidence type="ECO:0000313" key="9">
    <source>
        <dbReference type="Proteomes" id="UP001193035"/>
    </source>
</evidence>
<organism evidence="8 9">
    <name type="scientific">Ruegeria sediminis</name>
    <dbReference type="NCBI Taxonomy" id="2583820"/>
    <lineage>
        <taxon>Bacteria</taxon>
        <taxon>Pseudomonadati</taxon>
        <taxon>Pseudomonadota</taxon>
        <taxon>Alphaproteobacteria</taxon>
        <taxon>Rhodobacterales</taxon>
        <taxon>Roseobacteraceae</taxon>
        <taxon>Ruegeria</taxon>
    </lineage>
</organism>
<accession>A0ABY2WW51</accession>
<evidence type="ECO:0000256" key="1">
    <source>
        <dbReference type="ARBA" id="ARBA00022649"/>
    </source>
</evidence>
<evidence type="ECO:0000256" key="4">
    <source>
        <dbReference type="ARBA" id="ARBA00022695"/>
    </source>
</evidence>
<feature type="binding site" evidence="6">
    <location>
        <position position="49"/>
    </location>
    <ligand>
        <name>NAD(+)</name>
        <dbReference type="ChEBI" id="CHEBI:57540"/>
    </ligand>
</feature>
<feature type="binding site" evidence="6">
    <location>
        <begin position="32"/>
        <end position="34"/>
    </location>
    <ligand>
        <name>NAD(+)</name>
        <dbReference type="ChEBI" id="CHEBI:57540"/>
    </ligand>
</feature>
<protein>
    <submittedName>
        <fullName evidence="8">DUF4433 domain-containing protein</fullName>
    </submittedName>
</protein>
<sequence>MGISSARYHAHLGEWLGKFSNYKRKWPKHLFHHANIEAAINILKSGNLLSRDDALAGAVLRQDIAPADIVQTRDAAHQFARLYFRPRTPTQYHIEGIRKPADYFMGRHGGLLVMLAFSSERVLTMEGTRFSTCNMQSHLSQVLDGDGGFDQLDFDGIFHDEAYPSDDQKKKRCAEVLAQSPLDVASTLKAIIVRTDADVATVKHLLVREGLPHFVPKVKKSQGTGVFFHKYTAVQYVDSAPGRISFKLLGTMSTGDIHTQMSVFDDANARSYLMVDQHLRAHQGYFTEHMLPTGSYRVVFHLEGCFAHESVVNLSS</sequence>
<evidence type="ECO:0000256" key="5">
    <source>
        <dbReference type="ARBA" id="ARBA00023125"/>
    </source>
</evidence>
<gene>
    <name evidence="8" type="ORF">FGK63_12740</name>
</gene>
<dbReference type="RefSeq" id="WP_138842797.1">
    <property type="nucleotide sequence ID" value="NZ_VCPD01000004.1"/>
</dbReference>
<dbReference type="PROSITE" id="PS52018">
    <property type="entry name" value="DART"/>
    <property type="match status" value="1"/>
</dbReference>
<keyword evidence="9" id="KW-1185">Reference proteome</keyword>
<dbReference type="InterPro" id="IPR029494">
    <property type="entry name" value="DarT"/>
</dbReference>
<keyword evidence="4 6" id="KW-0548">Nucleotidyltransferase</keyword>
<feature type="active site" evidence="6">
    <location>
        <position position="175"/>
    </location>
</feature>
<evidence type="ECO:0000313" key="8">
    <source>
        <dbReference type="EMBL" id="TMV06978.1"/>
    </source>
</evidence>
<dbReference type="Proteomes" id="UP001193035">
    <property type="component" value="Unassembled WGS sequence"/>
</dbReference>
<dbReference type="Pfam" id="PF14487">
    <property type="entry name" value="DarT"/>
    <property type="match status" value="1"/>
</dbReference>
<keyword evidence="2 6" id="KW-0328">Glycosyltransferase</keyword>
<keyword evidence="5 6" id="KW-0238">DNA-binding</keyword>
<evidence type="ECO:0000256" key="6">
    <source>
        <dbReference type="PROSITE-ProRule" id="PRU01362"/>
    </source>
</evidence>
<keyword evidence="3 6" id="KW-0808">Transferase</keyword>
<name>A0ABY2WW51_9RHOB</name>
<reference evidence="8 9" key="1">
    <citation type="submission" date="2019-05" db="EMBL/GenBank/DDBJ databases">
        <title>Ruegeria sp. nov., isolated from tidal flat.</title>
        <authorList>
            <person name="Kim W."/>
        </authorList>
    </citation>
    <scope>NUCLEOTIDE SEQUENCE [LARGE SCALE GENOMIC DNA]</scope>
    <source>
        <strain evidence="8 9">CAU 1488</strain>
    </source>
</reference>
<comment type="catalytic activity">
    <reaction evidence="6">
        <text>a thymidine in DNA + NAD(+) = an N-(ADP-alpha-D-ribosyl)-thymidine in DNA + nicotinamide + H(+)</text>
        <dbReference type="Rhea" id="RHEA:71651"/>
        <dbReference type="Rhea" id="RHEA-COMP:13556"/>
        <dbReference type="Rhea" id="RHEA-COMP:18051"/>
        <dbReference type="ChEBI" id="CHEBI:15378"/>
        <dbReference type="ChEBI" id="CHEBI:17154"/>
        <dbReference type="ChEBI" id="CHEBI:57540"/>
        <dbReference type="ChEBI" id="CHEBI:137386"/>
        <dbReference type="ChEBI" id="CHEBI:191199"/>
    </reaction>
</comment>
<evidence type="ECO:0000259" key="7">
    <source>
        <dbReference type="PROSITE" id="PS52018"/>
    </source>
</evidence>
<evidence type="ECO:0000256" key="3">
    <source>
        <dbReference type="ARBA" id="ARBA00022679"/>
    </source>
</evidence>
<dbReference type="EMBL" id="VCPD01000004">
    <property type="protein sequence ID" value="TMV06978.1"/>
    <property type="molecule type" value="Genomic_DNA"/>
</dbReference>
<proteinExistence type="inferred from homology"/>